<comment type="caution">
    <text evidence="1">The sequence shown here is derived from an EMBL/GenBank/DDBJ whole genome shotgun (WGS) entry which is preliminary data.</text>
</comment>
<reference evidence="1 2" key="1">
    <citation type="submission" date="2020-01" db="EMBL/GenBank/DDBJ databases">
        <title>Muricauda sediminis sp.nov. 40Bstr401.</title>
        <authorList>
            <person name="Xue Z."/>
            <person name="Zhu S."/>
            <person name="Ren N."/>
            <person name="Chen T."/>
            <person name="Chen X."/>
            <person name="Chen J."/>
            <person name="Yang J."/>
        </authorList>
    </citation>
    <scope>NUCLEOTIDE SEQUENCE [LARGE SCALE GENOMIC DNA]</scope>
    <source>
        <strain evidence="1 2">40Bstr401</strain>
    </source>
</reference>
<organism evidence="1 2">
    <name type="scientific">Flagellimonas sediminis</name>
    <dbReference type="NCBI Taxonomy" id="2696468"/>
    <lineage>
        <taxon>Bacteria</taxon>
        <taxon>Pseudomonadati</taxon>
        <taxon>Bacteroidota</taxon>
        <taxon>Flavobacteriia</taxon>
        <taxon>Flavobacteriales</taxon>
        <taxon>Flavobacteriaceae</taxon>
        <taxon>Flagellimonas</taxon>
    </lineage>
</organism>
<evidence type="ECO:0008006" key="3">
    <source>
        <dbReference type="Google" id="ProtNLM"/>
    </source>
</evidence>
<accession>A0A6I5KS56</accession>
<dbReference type="AlphaFoldDB" id="A0A6I5KS56"/>
<dbReference type="Proteomes" id="UP000468707">
    <property type="component" value="Unassembled WGS sequence"/>
</dbReference>
<evidence type="ECO:0000313" key="1">
    <source>
        <dbReference type="EMBL" id="NDV43263.1"/>
    </source>
</evidence>
<dbReference type="RefSeq" id="WP_163634760.1">
    <property type="nucleotide sequence ID" value="NZ_JAAAMI010000003.1"/>
</dbReference>
<sequence>MKKILFAMMMFSFALGFSQEDEQYTQILEKQIETLQLTGEKKEAFIEISDKYYEKIKAAQESEGSRMSKFKELKAIQDSKNEEVKAILSKDEFEAFKELQKENRSALKDRFKQKNKS</sequence>
<name>A0A6I5KS56_9FLAO</name>
<evidence type="ECO:0000313" key="2">
    <source>
        <dbReference type="Proteomes" id="UP000468707"/>
    </source>
</evidence>
<dbReference type="EMBL" id="JAAAMI010000003">
    <property type="protein sequence ID" value="NDV43263.1"/>
    <property type="molecule type" value="Genomic_DNA"/>
</dbReference>
<proteinExistence type="predicted"/>
<protein>
    <recommendedName>
        <fullName evidence="3">DUF4890 domain-containing protein</fullName>
    </recommendedName>
</protein>
<gene>
    <name evidence="1" type="ORF">GTK07_07975</name>
</gene>
<keyword evidence="2" id="KW-1185">Reference proteome</keyword>